<keyword evidence="3" id="KW-1185">Reference proteome</keyword>
<dbReference type="EMBL" id="OX465080">
    <property type="protein sequence ID" value="CAI9279627.1"/>
    <property type="molecule type" value="Genomic_DNA"/>
</dbReference>
<sequence>MILPSKMVKDEKKDTDTPDKKNKHKPREGKTGNRPAKEDTDRRMLAMASACNWKKLSPGHHLVQSPAKNRINNNYTTPDDTKPPKDTNQTIGTREWKILKIFFQRKIVPETSSHVNANIIELVST</sequence>
<name>A0AA36E2J6_LACSI</name>
<feature type="compositionally biased region" description="Basic and acidic residues" evidence="1">
    <location>
        <begin position="7"/>
        <end position="20"/>
    </location>
</feature>
<reference evidence="2" key="1">
    <citation type="submission" date="2023-04" db="EMBL/GenBank/DDBJ databases">
        <authorList>
            <person name="Vijverberg K."/>
            <person name="Xiong W."/>
            <person name="Schranz E."/>
        </authorList>
    </citation>
    <scope>NUCLEOTIDE SEQUENCE</scope>
</reference>
<feature type="compositionally biased region" description="Basic and acidic residues" evidence="1">
    <location>
        <begin position="28"/>
        <end position="40"/>
    </location>
</feature>
<proteinExistence type="predicted"/>
<gene>
    <name evidence="2" type="ORF">LSALG_LOCUS19417</name>
</gene>
<dbReference type="AlphaFoldDB" id="A0AA36E2J6"/>
<accession>A0AA36E2J6</accession>
<feature type="region of interest" description="Disordered" evidence="1">
    <location>
        <begin position="56"/>
        <end position="91"/>
    </location>
</feature>
<feature type="compositionally biased region" description="Polar residues" evidence="1">
    <location>
        <begin position="66"/>
        <end position="75"/>
    </location>
</feature>
<organism evidence="2 3">
    <name type="scientific">Lactuca saligna</name>
    <name type="common">Willowleaf lettuce</name>
    <dbReference type="NCBI Taxonomy" id="75948"/>
    <lineage>
        <taxon>Eukaryota</taxon>
        <taxon>Viridiplantae</taxon>
        <taxon>Streptophyta</taxon>
        <taxon>Embryophyta</taxon>
        <taxon>Tracheophyta</taxon>
        <taxon>Spermatophyta</taxon>
        <taxon>Magnoliopsida</taxon>
        <taxon>eudicotyledons</taxon>
        <taxon>Gunneridae</taxon>
        <taxon>Pentapetalae</taxon>
        <taxon>asterids</taxon>
        <taxon>campanulids</taxon>
        <taxon>Asterales</taxon>
        <taxon>Asteraceae</taxon>
        <taxon>Cichorioideae</taxon>
        <taxon>Cichorieae</taxon>
        <taxon>Lactucinae</taxon>
        <taxon>Lactuca</taxon>
    </lineage>
</organism>
<evidence type="ECO:0000256" key="1">
    <source>
        <dbReference type="SAM" id="MobiDB-lite"/>
    </source>
</evidence>
<evidence type="ECO:0000313" key="3">
    <source>
        <dbReference type="Proteomes" id="UP001177003"/>
    </source>
</evidence>
<dbReference type="Proteomes" id="UP001177003">
    <property type="component" value="Chromosome 4"/>
</dbReference>
<feature type="region of interest" description="Disordered" evidence="1">
    <location>
        <begin position="1"/>
        <end position="40"/>
    </location>
</feature>
<protein>
    <submittedName>
        <fullName evidence="2">Uncharacterized protein</fullName>
    </submittedName>
</protein>
<evidence type="ECO:0000313" key="2">
    <source>
        <dbReference type="EMBL" id="CAI9279627.1"/>
    </source>
</evidence>